<feature type="transmembrane region" description="Helical" evidence="8">
    <location>
        <begin position="22"/>
        <end position="40"/>
    </location>
</feature>
<keyword evidence="11" id="KW-1185">Reference proteome</keyword>
<dbReference type="STRING" id="1255658.FM114_02835"/>
<feature type="transmembrane region" description="Helical" evidence="8">
    <location>
        <begin position="301"/>
        <end position="320"/>
    </location>
</feature>
<dbReference type="RefSeq" id="WP_094763685.1">
    <property type="nucleotide sequence ID" value="NZ_FUKQ01000011.1"/>
</dbReference>
<evidence type="ECO:0000259" key="9">
    <source>
        <dbReference type="PROSITE" id="PS50850"/>
    </source>
</evidence>
<evidence type="ECO:0000256" key="4">
    <source>
        <dbReference type="ARBA" id="ARBA00022519"/>
    </source>
</evidence>
<dbReference type="InterPro" id="IPR036259">
    <property type="entry name" value="MFS_trans_sf"/>
</dbReference>
<feature type="transmembrane region" description="Helical" evidence="8">
    <location>
        <begin position="83"/>
        <end position="100"/>
    </location>
</feature>
<keyword evidence="3" id="KW-1003">Cell membrane</keyword>
<dbReference type="EMBL" id="FUKQ01000011">
    <property type="protein sequence ID" value="SJN21490.1"/>
    <property type="molecule type" value="Genomic_DNA"/>
</dbReference>
<comment type="subcellular location">
    <subcellularLocation>
        <location evidence="1">Cell inner membrane</location>
        <topology evidence="1">Multi-pass membrane protein</topology>
    </subcellularLocation>
</comment>
<feature type="transmembrane region" description="Helical" evidence="8">
    <location>
        <begin position="112"/>
        <end position="133"/>
    </location>
</feature>
<feature type="transmembrane region" description="Helical" evidence="8">
    <location>
        <begin position="341"/>
        <end position="359"/>
    </location>
</feature>
<dbReference type="SUPFAM" id="SSF103473">
    <property type="entry name" value="MFS general substrate transporter"/>
    <property type="match status" value="1"/>
</dbReference>
<feature type="transmembrane region" description="Helical" evidence="8">
    <location>
        <begin position="52"/>
        <end position="71"/>
    </location>
</feature>
<keyword evidence="2" id="KW-0813">Transport</keyword>
<dbReference type="Proteomes" id="UP000188342">
    <property type="component" value="Unassembled WGS sequence"/>
</dbReference>
<dbReference type="PANTHER" id="PTHR23522">
    <property type="entry name" value="BLL5896 PROTEIN"/>
    <property type="match status" value="1"/>
</dbReference>
<keyword evidence="7 8" id="KW-0472">Membrane</keyword>
<feature type="transmembrane region" description="Helical" evidence="8">
    <location>
        <begin position="172"/>
        <end position="193"/>
    </location>
</feature>
<dbReference type="Pfam" id="PF12832">
    <property type="entry name" value="MFS_1_like"/>
    <property type="match status" value="1"/>
</dbReference>
<keyword evidence="5 8" id="KW-0812">Transmembrane</keyword>
<dbReference type="InterPro" id="IPR026032">
    <property type="entry name" value="HcaT-like"/>
</dbReference>
<feature type="transmembrane region" description="Helical" evidence="8">
    <location>
        <begin position="371"/>
        <end position="394"/>
    </location>
</feature>
<dbReference type="PANTHER" id="PTHR23522:SF10">
    <property type="entry name" value="3-PHENYLPROPIONIC ACID TRANSPORTER-RELATED"/>
    <property type="match status" value="1"/>
</dbReference>
<feature type="domain" description="Major facilitator superfamily (MFS) profile" evidence="9">
    <location>
        <begin position="215"/>
        <end position="404"/>
    </location>
</feature>
<keyword evidence="6 8" id="KW-1133">Transmembrane helix</keyword>
<dbReference type="OrthoDB" id="9150135at2"/>
<proteinExistence type="predicted"/>
<feature type="transmembrane region" description="Helical" evidence="8">
    <location>
        <begin position="214"/>
        <end position="233"/>
    </location>
</feature>
<dbReference type="PROSITE" id="PS50850">
    <property type="entry name" value="MFS"/>
    <property type="match status" value="1"/>
</dbReference>
<feature type="transmembrane region" description="Helical" evidence="8">
    <location>
        <begin position="276"/>
        <end position="295"/>
    </location>
</feature>
<evidence type="ECO:0000256" key="7">
    <source>
        <dbReference type="ARBA" id="ARBA00023136"/>
    </source>
</evidence>
<name>A0A1R4INN2_9ACTN</name>
<dbReference type="InterPro" id="IPR024989">
    <property type="entry name" value="MFS_assoc_dom"/>
</dbReference>
<gene>
    <name evidence="10" type="ORF">FM114_02835</name>
</gene>
<dbReference type="GO" id="GO:0005886">
    <property type="term" value="C:plasma membrane"/>
    <property type="evidence" value="ECO:0007669"/>
    <property type="project" value="UniProtKB-SubCell"/>
</dbReference>
<reference evidence="10 11" key="1">
    <citation type="submission" date="2017-02" db="EMBL/GenBank/DDBJ databases">
        <authorList>
            <person name="Peterson S.W."/>
        </authorList>
    </citation>
    <scope>NUCLEOTIDE SEQUENCE [LARGE SCALE GENOMIC DNA]</scope>
    <source>
        <strain evidence="10 11">LSP_Lj1</strain>
    </source>
</reference>
<evidence type="ECO:0000313" key="11">
    <source>
        <dbReference type="Proteomes" id="UP000188342"/>
    </source>
</evidence>
<dbReference type="InterPro" id="IPR020846">
    <property type="entry name" value="MFS_dom"/>
</dbReference>
<evidence type="ECO:0000256" key="5">
    <source>
        <dbReference type="ARBA" id="ARBA00022692"/>
    </source>
</evidence>
<evidence type="ECO:0000313" key="10">
    <source>
        <dbReference type="EMBL" id="SJN21490.1"/>
    </source>
</evidence>
<evidence type="ECO:0000256" key="2">
    <source>
        <dbReference type="ARBA" id="ARBA00022448"/>
    </source>
</evidence>
<protein>
    <submittedName>
        <fullName evidence="10">Probable 3-phenylpropionic acid transporter</fullName>
    </submittedName>
</protein>
<dbReference type="AlphaFoldDB" id="A0A1R4INN2"/>
<evidence type="ECO:0000256" key="8">
    <source>
        <dbReference type="SAM" id="Phobius"/>
    </source>
</evidence>
<evidence type="ECO:0000256" key="3">
    <source>
        <dbReference type="ARBA" id="ARBA00022475"/>
    </source>
</evidence>
<accession>A0A1R4INN2</accession>
<feature type="transmembrane region" description="Helical" evidence="8">
    <location>
        <begin position="145"/>
        <end position="166"/>
    </location>
</feature>
<organism evidence="10 11">
    <name type="scientific">Luteococcus japonicus LSP_Lj1</name>
    <dbReference type="NCBI Taxonomy" id="1255658"/>
    <lineage>
        <taxon>Bacteria</taxon>
        <taxon>Bacillati</taxon>
        <taxon>Actinomycetota</taxon>
        <taxon>Actinomycetes</taxon>
        <taxon>Propionibacteriales</taxon>
        <taxon>Propionibacteriaceae</taxon>
        <taxon>Luteococcus</taxon>
    </lineage>
</organism>
<sequence>MSGTTTEVLSAGDRWTGVGLRAFYFLFYGAVGVYVMFFAPYLRGLGFTGTDIGTVTVLGPFVGIAGTMAWTALADRRNSTSRVLRWCTVAALVPLVYLPFATSPAEVTLANVLHQVSAGACVPLIDALTYEWVTRHGRAYTRVRMWGAVGGLVVVQVVGLLLSARGDRPGDVAMPIALASIIAMMSLLAWLLPDAPPRDQPPNLRDWAGLARNRALQLFLLVCFLHWLCYAPYDLLYGVHLRELGLSSSLLALVLVGGSVSEAVMLYLFPILHRRLDVRPLLVVTIVLMAARWWLLAQAHGIVPIALLQVVHGAVTAMFWGIMVQAIGHIVPERLRTTGHGLFNAVVIGGGNTLGYWLAGIGYDHFGGTTTLFHIAAIGEALPLVLLLLVGARFNKPTSPEVSR</sequence>
<evidence type="ECO:0000256" key="6">
    <source>
        <dbReference type="ARBA" id="ARBA00022989"/>
    </source>
</evidence>
<feature type="transmembrane region" description="Helical" evidence="8">
    <location>
        <begin position="245"/>
        <end position="269"/>
    </location>
</feature>
<dbReference type="PIRSF" id="PIRSF004925">
    <property type="entry name" value="HcaT"/>
    <property type="match status" value="1"/>
</dbReference>
<keyword evidence="4" id="KW-0997">Cell inner membrane</keyword>
<evidence type="ECO:0000256" key="1">
    <source>
        <dbReference type="ARBA" id="ARBA00004429"/>
    </source>
</evidence>
<dbReference type="GO" id="GO:0022857">
    <property type="term" value="F:transmembrane transporter activity"/>
    <property type="evidence" value="ECO:0007669"/>
    <property type="project" value="InterPro"/>
</dbReference>
<dbReference type="Gene3D" id="1.20.1250.20">
    <property type="entry name" value="MFS general substrate transporter like domains"/>
    <property type="match status" value="2"/>
</dbReference>